<protein>
    <submittedName>
        <fullName evidence="1">Uncharacterized protein</fullName>
    </submittedName>
</protein>
<gene>
    <name evidence="1" type="ORF">J2782_000963</name>
</gene>
<accession>A0ABU1M5B8</accession>
<dbReference type="EMBL" id="JAVDQT010000001">
    <property type="protein sequence ID" value="MDR6431258.1"/>
    <property type="molecule type" value="Genomic_DNA"/>
</dbReference>
<dbReference type="RefSeq" id="WP_310010457.1">
    <property type="nucleotide sequence ID" value="NZ_JAVDQT010000001.1"/>
</dbReference>
<sequence length="75" mass="7805">MTNIIQATGATRLSLVNIIKRQMIETVIESGVDPANQEGVRNVLAKANFGKPAIEALAAEVSLTALEETGAVGAK</sequence>
<evidence type="ECO:0000313" key="1">
    <source>
        <dbReference type="EMBL" id="MDR6431258.1"/>
    </source>
</evidence>
<organism evidence="1 2">
    <name type="scientific">Brucella pseudogrignonensis</name>
    <dbReference type="NCBI Taxonomy" id="419475"/>
    <lineage>
        <taxon>Bacteria</taxon>
        <taxon>Pseudomonadati</taxon>
        <taxon>Pseudomonadota</taxon>
        <taxon>Alphaproteobacteria</taxon>
        <taxon>Hyphomicrobiales</taxon>
        <taxon>Brucellaceae</taxon>
        <taxon>Brucella/Ochrobactrum group</taxon>
        <taxon>Brucella</taxon>
    </lineage>
</organism>
<reference evidence="1 2" key="1">
    <citation type="submission" date="2023-07" db="EMBL/GenBank/DDBJ databases">
        <title>Sorghum-associated microbial communities from plants grown in Nebraska, USA.</title>
        <authorList>
            <person name="Schachtman D."/>
        </authorList>
    </citation>
    <scope>NUCLEOTIDE SEQUENCE [LARGE SCALE GENOMIC DNA]</scope>
    <source>
        <strain evidence="1 2">DS1730</strain>
    </source>
</reference>
<keyword evidence="2" id="KW-1185">Reference proteome</keyword>
<comment type="caution">
    <text evidence="1">The sequence shown here is derived from an EMBL/GenBank/DDBJ whole genome shotgun (WGS) entry which is preliminary data.</text>
</comment>
<proteinExistence type="predicted"/>
<name>A0ABU1M5B8_9HYPH</name>
<dbReference type="Proteomes" id="UP001184614">
    <property type="component" value="Unassembled WGS sequence"/>
</dbReference>
<evidence type="ECO:0000313" key="2">
    <source>
        <dbReference type="Proteomes" id="UP001184614"/>
    </source>
</evidence>